<organism evidence="1 2">
    <name type="scientific">Pelagerythrobacter marinus</name>
    <dbReference type="NCBI Taxonomy" id="538382"/>
    <lineage>
        <taxon>Bacteria</taxon>
        <taxon>Pseudomonadati</taxon>
        <taxon>Pseudomonadota</taxon>
        <taxon>Alphaproteobacteria</taxon>
        <taxon>Sphingomonadales</taxon>
        <taxon>Erythrobacteraceae</taxon>
        <taxon>Pelagerythrobacter</taxon>
    </lineage>
</organism>
<evidence type="ECO:0000313" key="1">
    <source>
        <dbReference type="EMBL" id="MXO69040.1"/>
    </source>
</evidence>
<sequence length="126" mass="14203">MPDLFRFPYYEGARIDPIGASVPLIFVRSVYSPEPRLELRETVMATRTFLNIGMPLFLAELLTVVGANNRRIRKPDGSFGLNLDQLDTKALYGFCEGRRTHDARVQLIDAFCQIVTEDPSASHLMA</sequence>
<dbReference type="RefSeq" id="WP_160733630.1">
    <property type="nucleotide sequence ID" value="NZ_WTYO01000003.1"/>
</dbReference>
<keyword evidence="2" id="KW-1185">Reference proteome</keyword>
<dbReference type="Proteomes" id="UP000444401">
    <property type="component" value="Unassembled WGS sequence"/>
</dbReference>
<protein>
    <recommendedName>
        <fullName evidence="3">LysR substrate-binding domain-containing protein</fullName>
    </recommendedName>
</protein>
<gene>
    <name evidence="1" type="ORF">GRI72_09405</name>
</gene>
<comment type="caution">
    <text evidence="1">The sequence shown here is derived from an EMBL/GenBank/DDBJ whole genome shotgun (WGS) entry which is preliminary data.</text>
</comment>
<dbReference type="EMBL" id="WTYO01000003">
    <property type="protein sequence ID" value="MXO69040.1"/>
    <property type="molecule type" value="Genomic_DNA"/>
</dbReference>
<evidence type="ECO:0008006" key="3">
    <source>
        <dbReference type="Google" id="ProtNLM"/>
    </source>
</evidence>
<reference evidence="1 2" key="1">
    <citation type="submission" date="2019-12" db="EMBL/GenBank/DDBJ databases">
        <title>Genomic-based taxomic classification of the family Erythrobacteraceae.</title>
        <authorList>
            <person name="Xu L."/>
        </authorList>
    </citation>
    <scope>NUCLEOTIDE SEQUENCE [LARGE SCALE GENOMIC DNA]</scope>
    <source>
        <strain evidence="1 2">H32</strain>
    </source>
</reference>
<proteinExistence type="predicted"/>
<evidence type="ECO:0000313" key="2">
    <source>
        <dbReference type="Proteomes" id="UP000444401"/>
    </source>
</evidence>
<name>A0ABW9UWQ5_9SPHN</name>
<accession>A0ABW9UWQ5</accession>